<keyword evidence="1" id="KW-1133">Transmembrane helix</keyword>
<keyword evidence="3" id="KW-1185">Reference proteome</keyword>
<dbReference type="Proteomes" id="UP000268014">
    <property type="component" value="Unassembled WGS sequence"/>
</dbReference>
<dbReference type="WBParaSite" id="HPLM_0002145201-mRNA-1">
    <property type="protein sequence ID" value="HPLM_0002145201-mRNA-1"/>
    <property type="gene ID" value="HPLM_0002145201"/>
</dbReference>
<reference evidence="2 3" key="2">
    <citation type="submission" date="2018-11" db="EMBL/GenBank/DDBJ databases">
        <authorList>
            <consortium name="Pathogen Informatics"/>
        </authorList>
    </citation>
    <scope>NUCLEOTIDE SEQUENCE [LARGE SCALE GENOMIC DNA]</scope>
    <source>
        <strain evidence="2 3">MHpl1</strain>
    </source>
</reference>
<evidence type="ECO:0000256" key="1">
    <source>
        <dbReference type="SAM" id="Phobius"/>
    </source>
</evidence>
<keyword evidence="1" id="KW-0472">Membrane</keyword>
<evidence type="ECO:0000313" key="3">
    <source>
        <dbReference type="Proteomes" id="UP000268014"/>
    </source>
</evidence>
<keyword evidence="1" id="KW-0812">Transmembrane</keyword>
<dbReference type="OrthoDB" id="10507866at2759"/>
<reference evidence="4" key="1">
    <citation type="submission" date="2017-02" db="UniProtKB">
        <authorList>
            <consortium name="WormBaseParasite"/>
        </authorList>
    </citation>
    <scope>IDENTIFICATION</scope>
</reference>
<organism evidence="4">
    <name type="scientific">Haemonchus placei</name>
    <name type="common">Barber's pole worm</name>
    <dbReference type="NCBI Taxonomy" id="6290"/>
    <lineage>
        <taxon>Eukaryota</taxon>
        <taxon>Metazoa</taxon>
        <taxon>Ecdysozoa</taxon>
        <taxon>Nematoda</taxon>
        <taxon>Chromadorea</taxon>
        <taxon>Rhabditida</taxon>
        <taxon>Rhabditina</taxon>
        <taxon>Rhabditomorpha</taxon>
        <taxon>Strongyloidea</taxon>
        <taxon>Trichostrongylidae</taxon>
        <taxon>Haemonchus</taxon>
    </lineage>
</organism>
<protein>
    <submittedName>
        <fullName evidence="2 4">Uncharacterized protein</fullName>
    </submittedName>
</protein>
<name>A0A0N4XAQ7_HAEPC</name>
<proteinExistence type="predicted"/>
<gene>
    <name evidence="2" type="ORF">HPLM_LOCUS21441</name>
</gene>
<dbReference type="AlphaFoldDB" id="A0A0N4XAQ7"/>
<evidence type="ECO:0000313" key="4">
    <source>
        <dbReference type="WBParaSite" id="HPLM_0002145201-mRNA-1"/>
    </source>
</evidence>
<evidence type="ECO:0000313" key="2">
    <source>
        <dbReference type="EMBL" id="VDO89961.1"/>
    </source>
</evidence>
<accession>A0A0N4XAQ7</accession>
<dbReference type="EMBL" id="UZAF01023430">
    <property type="protein sequence ID" value="VDO89961.1"/>
    <property type="molecule type" value="Genomic_DNA"/>
</dbReference>
<feature type="transmembrane region" description="Helical" evidence="1">
    <location>
        <begin position="70"/>
        <end position="85"/>
    </location>
</feature>
<sequence>MEKSFRNLGAYEITQKCTGPETGSPRKCLGPERLAGSSQEPPILLIGDPIGDQGQRDVENKRMQKPPKDYFLRYTGVIFLVWALGSF</sequence>